<comment type="subcellular location">
    <subcellularLocation>
        <location evidence="1">Membrane</location>
        <topology evidence="1">Multi-pass membrane protein</topology>
    </subcellularLocation>
</comment>
<dbReference type="EMBL" id="PQXN01000015">
    <property type="protein sequence ID" value="TGO63082.1"/>
    <property type="molecule type" value="Genomic_DNA"/>
</dbReference>
<feature type="transmembrane region" description="Helical" evidence="6">
    <location>
        <begin position="217"/>
        <end position="245"/>
    </location>
</feature>
<keyword evidence="2 6" id="KW-0812">Transmembrane</keyword>
<evidence type="ECO:0000256" key="3">
    <source>
        <dbReference type="ARBA" id="ARBA00022989"/>
    </source>
</evidence>
<feature type="transmembrane region" description="Helical" evidence="6">
    <location>
        <begin position="134"/>
        <end position="157"/>
    </location>
</feature>
<evidence type="ECO:0000256" key="6">
    <source>
        <dbReference type="SAM" id="Phobius"/>
    </source>
</evidence>
<reference evidence="8 9" key="1">
    <citation type="submission" date="2017-12" db="EMBL/GenBank/DDBJ databases">
        <title>Comparative genomics of Botrytis spp.</title>
        <authorList>
            <person name="Valero-Jimenez C.A."/>
            <person name="Tapia P."/>
            <person name="Veloso J."/>
            <person name="Silva-Moreno E."/>
            <person name="Staats M."/>
            <person name="Valdes J.H."/>
            <person name="Van Kan J.A.L."/>
        </authorList>
    </citation>
    <scope>NUCLEOTIDE SEQUENCE [LARGE SCALE GENOMIC DNA]</scope>
    <source>
        <strain evidence="8 9">MUCL11595</strain>
    </source>
</reference>
<sequence length="365" mass="40587">MTTVSTTFSPEYLAQYRGNTPIAICVTFIVLEIVFVALRYCARWVGKAKWGMDDFLMIPALILCLEQCGLGIAFIIVGGGGYHSARGFPTEQVIKFHQLQFSIAISYFSAVLLPKLAILAIYLRLFDVKRDFRIVTWIIGAFMIANWIGTTVAMSQICHPVQFFWNQKTPGGGTCFNIVEFLRWSSFMNIITDLAMLVLPIPVVLELQMSKKMKAGLVITFALGSLGLVTSIIRFVGFFTSNAVIDPQWAAAPLVTWTILETGTYFIAACLPTLRPLAVFLWKRNPLSQLRSRSAVTKNSGTGGSIALQSRDKAGFQTFDDDSNELINPKESRRWVSSTTDVERGTRFSRSDGITIKRSVDVSSQ</sequence>
<feature type="transmembrane region" description="Helical" evidence="6">
    <location>
        <begin position="99"/>
        <end position="122"/>
    </location>
</feature>
<proteinExistence type="inferred from homology"/>
<accession>A0A4Z1IU66</accession>
<dbReference type="OrthoDB" id="5329176at2759"/>
<keyword evidence="4 6" id="KW-0472">Membrane</keyword>
<evidence type="ECO:0000313" key="9">
    <source>
        <dbReference type="Proteomes" id="UP000297527"/>
    </source>
</evidence>
<dbReference type="Proteomes" id="UP000297527">
    <property type="component" value="Unassembled WGS sequence"/>
</dbReference>
<evidence type="ECO:0000256" key="2">
    <source>
        <dbReference type="ARBA" id="ARBA00022692"/>
    </source>
</evidence>
<feature type="transmembrane region" description="Helical" evidence="6">
    <location>
        <begin position="54"/>
        <end position="79"/>
    </location>
</feature>
<evidence type="ECO:0000256" key="5">
    <source>
        <dbReference type="ARBA" id="ARBA00038359"/>
    </source>
</evidence>
<evidence type="ECO:0000256" key="4">
    <source>
        <dbReference type="ARBA" id="ARBA00023136"/>
    </source>
</evidence>
<dbReference type="GO" id="GO:0016020">
    <property type="term" value="C:membrane"/>
    <property type="evidence" value="ECO:0007669"/>
    <property type="project" value="UniProtKB-SubCell"/>
</dbReference>
<feature type="transmembrane region" description="Helical" evidence="6">
    <location>
        <begin position="20"/>
        <end position="42"/>
    </location>
</feature>
<feature type="transmembrane region" description="Helical" evidence="6">
    <location>
        <begin position="186"/>
        <end position="205"/>
    </location>
</feature>
<comment type="caution">
    <text evidence="8">The sequence shown here is derived from an EMBL/GenBank/DDBJ whole genome shotgun (WGS) entry which is preliminary data.</text>
</comment>
<dbReference type="PANTHER" id="PTHR33048">
    <property type="entry name" value="PTH11-LIKE INTEGRAL MEMBRANE PROTEIN (AFU_ORTHOLOGUE AFUA_5G11245)"/>
    <property type="match status" value="1"/>
</dbReference>
<keyword evidence="9" id="KW-1185">Reference proteome</keyword>
<evidence type="ECO:0000313" key="8">
    <source>
        <dbReference type="EMBL" id="TGO63082.1"/>
    </source>
</evidence>
<evidence type="ECO:0000256" key="1">
    <source>
        <dbReference type="ARBA" id="ARBA00004141"/>
    </source>
</evidence>
<dbReference type="Pfam" id="PF20684">
    <property type="entry name" value="Fung_rhodopsin"/>
    <property type="match status" value="1"/>
</dbReference>
<dbReference type="InterPro" id="IPR052337">
    <property type="entry name" value="SAT4-like"/>
</dbReference>
<evidence type="ECO:0000259" key="7">
    <source>
        <dbReference type="Pfam" id="PF20684"/>
    </source>
</evidence>
<gene>
    <name evidence="8" type="ORF">BCON_0015g00100</name>
</gene>
<dbReference type="InterPro" id="IPR049326">
    <property type="entry name" value="Rhodopsin_dom_fungi"/>
</dbReference>
<name>A0A4Z1IU66_9HELO</name>
<keyword evidence="3 6" id="KW-1133">Transmembrane helix</keyword>
<dbReference type="AlphaFoldDB" id="A0A4Z1IU66"/>
<feature type="domain" description="Rhodopsin" evidence="7">
    <location>
        <begin position="38"/>
        <end position="278"/>
    </location>
</feature>
<protein>
    <recommendedName>
        <fullName evidence="7">Rhodopsin domain-containing protein</fullName>
    </recommendedName>
</protein>
<comment type="similarity">
    <text evidence="5">Belongs to the SAT4 family.</text>
</comment>
<organism evidence="8 9">
    <name type="scientific">Botryotinia convoluta</name>
    <dbReference type="NCBI Taxonomy" id="54673"/>
    <lineage>
        <taxon>Eukaryota</taxon>
        <taxon>Fungi</taxon>
        <taxon>Dikarya</taxon>
        <taxon>Ascomycota</taxon>
        <taxon>Pezizomycotina</taxon>
        <taxon>Leotiomycetes</taxon>
        <taxon>Helotiales</taxon>
        <taxon>Sclerotiniaceae</taxon>
        <taxon>Botryotinia</taxon>
    </lineage>
</organism>
<dbReference type="PANTHER" id="PTHR33048:SF156">
    <property type="entry name" value="INTEGRAL MEMBRANE PROTEIN"/>
    <property type="match status" value="1"/>
</dbReference>